<feature type="domain" description="DAGKc" evidence="11">
    <location>
        <begin position="1"/>
        <end position="131"/>
    </location>
</feature>
<dbReference type="EMBL" id="JAUSTY010000003">
    <property type="protein sequence ID" value="MDQ0165024.1"/>
    <property type="molecule type" value="Genomic_DNA"/>
</dbReference>
<evidence type="ECO:0000313" key="13">
    <source>
        <dbReference type="Proteomes" id="UP001235840"/>
    </source>
</evidence>
<dbReference type="RefSeq" id="WP_307391516.1">
    <property type="nucleotide sequence ID" value="NZ_BAAADK010000010.1"/>
</dbReference>
<keyword evidence="8" id="KW-0443">Lipid metabolism</keyword>
<keyword evidence="9" id="KW-0594">Phospholipid biosynthesis</keyword>
<keyword evidence="7" id="KW-0067">ATP-binding</keyword>
<evidence type="ECO:0000256" key="10">
    <source>
        <dbReference type="ARBA" id="ARBA00023264"/>
    </source>
</evidence>
<dbReference type="Gene3D" id="3.40.50.10330">
    <property type="entry name" value="Probable inorganic polyphosphate/atp-NAD kinase, domain 1"/>
    <property type="match status" value="1"/>
</dbReference>
<evidence type="ECO:0000256" key="3">
    <source>
        <dbReference type="ARBA" id="ARBA00022516"/>
    </source>
</evidence>
<evidence type="ECO:0000256" key="6">
    <source>
        <dbReference type="ARBA" id="ARBA00022777"/>
    </source>
</evidence>
<protein>
    <submittedName>
        <fullName evidence="12">YegS/Rv2252/BmrU family lipid kinase</fullName>
    </submittedName>
</protein>
<keyword evidence="3" id="KW-0444">Lipid biosynthesis</keyword>
<evidence type="ECO:0000256" key="7">
    <source>
        <dbReference type="ARBA" id="ARBA00022840"/>
    </source>
</evidence>
<accession>A0ABT9VVK2</accession>
<evidence type="ECO:0000256" key="4">
    <source>
        <dbReference type="ARBA" id="ARBA00022679"/>
    </source>
</evidence>
<dbReference type="Gene3D" id="2.60.200.40">
    <property type="match status" value="1"/>
</dbReference>
<dbReference type="NCBIfam" id="TIGR00147">
    <property type="entry name" value="YegS/Rv2252/BmrU family lipid kinase"/>
    <property type="match status" value="1"/>
</dbReference>
<keyword evidence="6 12" id="KW-0418">Kinase</keyword>
<evidence type="ECO:0000259" key="11">
    <source>
        <dbReference type="PROSITE" id="PS50146"/>
    </source>
</evidence>
<evidence type="ECO:0000256" key="5">
    <source>
        <dbReference type="ARBA" id="ARBA00022741"/>
    </source>
</evidence>
<evidence type="ECO:0000256" key="1">
    <source>
        <dbReference type="ARBA" id="ARBA00001946"/>
    </source>
</evidence>
<dbReference type="InterPro" id="IPR005218">
    <property type="entry name" value="Diacylglycerol/lipid_kinase"/>
</dbReference>
<keyword evidence="13" id="KW-1185">Reference proteome</keyword>
<name>A0ABT9VVK2_9BACI</name>
<proteinExistence type="inferred from homology"/>
<dbReference type="Pfam" id="PF19279">
    <property type="entry name" value="YegS_C"/>
    <property type="match status" value="1"/>
</dbReference>
<comment type="cofactor">
    <cofactor evidence="1">
        <name>Mg(2+)</name>
        <dbReference type="ChEBI" id="CHEBI:18420"/>
    </cofactor>
</comment>
<comment type="caution">
    <text evidence="12">The sequence shown here is derived from an EMBL/GenBank/DDBJ whole genome shotgun (WGS) entry which is preliminary data.</text>
</comment>
<dbReference type="InterPro" id="IPR017438">
    <property type="entry name" value="ATP-NAD_kinase_N"/>
</dbReference>
<dbReference type="GO" id="GO:0016301">
    <property type="term" value="F:kinase activity"/>
    <property type="evidence" value="ECO:0007669"/>
    <property type="project" value="UniProtKB-KW"/>
</dbReference>
<keyword evidence="4" id="KW-0808">Transferase</keyword>
<dbReference type="SUPFAM" id="SSF111331">
    <property type="entry name" value="NAD kinase/diacylglycerol kinase-like"/>
    <property type="match status" value="1"/>
</dbReference>
<keyword evidence="10" id="KW-1208">Phospholipid metabolism</keyword>
<dbReference type="PANTHER" id="PTHR12358:SF107">
    <property type="entry name" value="LIPID KINASE BMRU-RELATED"/>
    <property type="match status" value="1"/>
</dbReference>
<comment type="similarity">
    <text evidence="2">Belongs to the diacylglycerol/lipid kinase family.</text>
</comment>
<dbReference type="InterPro" id="IPR050187">
    <property type="entry name" value="Lipid_Phosphate_FormReg"/>
</dbReference>
<evidence type="ECO:0000256" key="9">
    <source>
        <dbReference type="ARBA" id="ARBA00023209"/>
    </source>
</evidence>
<sequence>MFSKALLIMNGKAGQADKRKQLEAITGILAECIIELTLIQTQQQGEAERICRDRAESYDLVLILGGDGTVHECINGLASLNQPPLIGILPGGTCNDFSRALGIPQQLTKAAELIQEGRSMKVDIGQMNDRYFSNFFGIGLITEASENINQQTKDLFGKISYYISVLQTLPESQSFSFELETDSETIKDEALMILVANGTFIGTNQLPLPESSLNDGLLDVIIIQETGLPLLREFLSAKGAEVLEPNPDVWQYRQTSRVRLQTDRKMKADTDGETYMETPVNIRLFSQQLSFIVGSES</sequence>
<evidence type="ECO:0000256" key="8">
    <source>
        <dbReference type="ARBA" id="ARBA00023098"/>
    </source>
</evidence>
<reference evidence="12 13" key="1">
    <citation type="submission" date="2023-07" db="EMBL/GenBank/DDBJ databases">
        <title>Genomic Encyclopedia of Type Strains, Phase IV (KMG-IV): sequencing the most valuable type-strain genomes for metagenomic binning, comparative biology and taxonomic classification.</title>
        <authorList>
            <person name="Goeker M."/>
        </authorList>
    </citation>
    <scope>NUCLEOTIDE SEQUENCE [LARGE SCALE GENOMIC DNA]</scope>
    <source>
        <strain evidence="12 13">DSM 12751</strain>
    </source>
</reference>
<dbReference type="InterPro" id="IPR045540">
    <property type="entry name" value="YegS/DAGK_C"/>
</dbReference>
<keyword evidence="5" id="KW-0547">Nucleotide-binding</keyword>
<dbReference type="Proteomes" id="UP001235840">
    <property type="component" value="Unassembled WGS sequence"/>
</dbReference>
<dbReference type="InterPro" id="IPR001206">
    <property type="entry name" value="Diacylglycerol_kinase_cat_dom"/>
</dbReference>
<evidence type="ECO:0000313" key="12">
    <source>
        <dbReference type="EMBL" id="MDQ0165024.1"/>
    </source>
</evidence>
<dbReference type="SMART" id="SM00046">
    <property type="entry name" value="DAGKc"/>
    <property type="match status" value="1"/>
</dbReference>
<dbReference type="Pfam" id="PF00781">
    <property type="entry name" value="DAGK_cat"/>
    <property type="match status" value="1"/>
</dbReference>
<evidence type="ECO:0000256" key="2">
    <source>
        <dbReference type="ARBA" id="ARBA00005983"/>
    </source>
</evidence>
<gene>
    <name evidence="12" type="ORF">J2S11_000924</name>
</gene>
<dbReference type="PROSITE" id="PS50146">
    <property type="entry name" value="DAGK"/>
    <property type="match status" value="1"/>
</dbReference>
<dbReference type="PANTHER" id="PTHR12358">
    <property type="entry name" value="SPHINGOSINE KINASE"/>
    <property type="match status" value="1"/>
</dbReference>
<dbReference type="InterPro" id="IPR016064">
    <property type="entry name" value="NAD/diacylglycerol_kinase_sf"/>
</dbReference>
<organism evidence="12 13">
    <name type="scientific">Caldalkalibacillus horti</name>
    <dbReference type="NCBI Taxonomy" id="77523"/>
    <lineage>
        <taxon>Bacteria</taxon>
        <taxon>Bacillati</taxon>
        <taxon>Bacillota</taxon>
        <taxon>Bacilli</taxon>
        <taxon>Bacillales</taxon>
        <taxon>Bacillaceae</taxon>
        <taxon>Caldalkalibacillus</taxon>
    </lineage>
</organism>